<evidence type="ECO:0000313" key="3">
    <source>
        <dbReference type="Proteomes" id="UP000023435"/>
    </source>
</evidence>
<gene>
    <name evidence="2" type="ORF">AZ78_4770</name>
</gene>
<dbReference type="EMBL" id="JAJA02000001">
    <property type="protein sequence ID" value="KWS07209.1"/>
    <property type="molecule type" value="Genomic_DNA"/>
</dbReference>
<proteinExistence type="predicted"/>
<evidence type="ECO:0000256" key="1">
    <source>
        <dbReference type="SAM" id="MobiDB-lite"/>
    </source>
</evidence>
<reference evidence="2 3" key="1">
    <citation type="journal article" date="2014" name="Genome Announc.">
        <title>Draft Genome Sequence of Lysobacter capsici AZ78, a Bacterium Antagonistic to Plant-Pathogenic Oomycetes.</title>
        <authorList>
            <person name="Puopolo G."/>
            <person name="Sonego P."/>
            <person name="Engelen K."/>
            <person name="Pertot I."/>
        </authorList>
    </citation>
    <scope>NUCLEOTIDE SEQUENCE [LARGE SCALE GENOMIC DNA]</scope>
    <source>
        <strain evidence="2 3">AZ78</strain>
    </source>
</reference>
<dbReference type="AlphaFoldDB" id="A0A108UDF4"/>
<evidence type="ECO:0000313" key="2">
    <source>
        <dbReference type="EMBL" id="KWS07209.1"/>
    </source>
</evidence>
<name>A0A108UDF4_9GAMM</name>
<keyword evidence="3" id="KW-1185">Reference proteome</keyword>
<dbReference type="Proteomes" id="UP000023435">
    <property type="component" value="Unassembled WGS sequence"/>
</dbReference>
<organism evidence="2 3">
    <name type="scientific">Lysobacter capsici AZ78</name>
    <dbReference type="NCBI Taxonomy" id="1444315"/>
    <lineage>
        <taxon>Bacteria</taxon>
        <taxon>Pseudomonadati</taxon>
        <taxon>Pseudomonadota</taxon>
        <taxon>Gammaproteobacteria</taxon>
        <taxon>Lysobacterales</taxon>
        <taxon>Lysobacteraceae</taxon>
        <taxon>Lysobacter</taxon>
    </lineage>
</organism>
<comment type="caution">
    <text evidence="2">The sequence shown here is derived from an EMBL/GenBank/DDBJ whole genome shotgun (WGS) entry which is preliminary data.</text>
</comment>
<accession>A0A108UDF4</accession>
<protein>
    <submittedName>
        <fullName evidence="2">Uncharacterized protein</fullName>
    </submittedName>
</protein>
<feature type="region of interest" description="Disordered" evidence="1">
    <location>
        <begin position="1"/>
        <end position="27"/>
    </location>
</feature>
<sequence length="47" mass="5037">MSSAGTSRTEAERSLDMGGPGVGNDKPAIMHRACDRGWAGFCRLRQV</sequence>